<protein>
    <submittedName>
        <fullName evidence="1">Uncharacterized protein</fullName>
    </submittedName>
</protein>
<accession>A0A377GWW8</accession>
<dbReference type="Proteomes" id="UP000255328">
    <property type="component" value="Unassembled WGS sequence"/>
</dbReference>
<name>A0A377GWW8_9FUSO</name>
<evidence type="ECO:0000313" key="2">
    <source>
        <dbReference type="Proteomes" id="UP000255328"/>
    </source>
</evidence>
<organism evidence="1 2">
    <name type="scientific">Fusobacterium necrogenes</name>
    <dbReference type="NCBI Taxonomy" id="858"/>
    <lineage>
        <taxon>Bacteria</taxon>
        <taxon>Fusobacteriati</taxon>
        <taxon>Fusobacteriota</taxon>
        <taxon>Fusobacteriia</taxon>
        <taxon>Fusobacteriales</taxon>
        <taxon>Fusobacteriaceae</taxon>
        <taxon>Fusobacterium</taxon>
    </lineage>
</organism>
<reference evidence="1 2" key="1">
    <citation type="submission" date="2018-06" db="EMBL/GenBank/DDBJ databases">
        <authorList>
            <consortium name="Pathogen Informatics"/>
            <person name="Doyle S."/>
        </authorList>
    </citation>
    <scope>NUCLEOTIDE SEQUENCE [LARGE SCALE GENOMIC DNA]</scope>
    <source>
        <strain evidence="1 2">NCTC10723</strain>
    </source>
</reference>
<proteinExistence type="predicted"/>
<sequence>MVVPEESTPKNTTTSEIKESTNNILKLDYTLSTKDEITSTNEIENKILKNSDSDIIEIPFIKGIETGLEISYTSLKLKEFPLKENNLPLYEDIIENISLNSCNLNINNLTLFNVNIRVLNYKKFKLIEFKTREFKLALSIQLFDDKTIRKAGDYFSYEIFSKLKDIRLIAVANIFKLIFSGEVITFNINDLVAEIQFENPIQVHKFDKIIESVKKYEETMKLLHISKWRNFSEASIKFYTLHLLHNYINNIRSIDTWINFKLYNKYNIKPGDKISFTRIHELNIRGFNYNLKEEVSIKSSISNTEIDNEKNFVFGYRKIVNLKLTTIQKY</sequence>
<keyword evidence="2" id="KW-1185">Reference proteome</keyword>
<gene>
    <name evidence="1" type="ORF">NCTC10723_00875</name>
</gene>
<dbReference type="EMBL" id="UGGU01000003">
    <property type="protein sequence ID" value="STO31425.1"/>
    <property type="molecule type" value="Genomic_DNA"/>
</dbReference>
<dbReference type="OrthoDB" id="87453at2"/>
<dbReference type="AlphaFoldDB" id="A0A377GWW8"/>
<evidence type="ECO:0000313" key="1">
    <source>
        <dbReference type="EMBL" id="STO31425.1"/>
    </source>
</evidence>
<dbReference type="RefSeq" id="WP_115269728.1">
    <property type="nucleotide sequence ID" value="NZ_CASFEE010000015.1"/>
</dbReference>